<dbReference type="InterPro" id="IPR008758">
    <property type="entry name" value="Peptidase_S28"/>
</dbReference>
<comment type="caution">
    <text evidence="7">The sequence shown here is derived from an EMBL/GenBank/DDBJ whole genome shotgun (WGS) entry which is preliminary data.</text>
</comment>
<dbReference type="GO" id="GO:0008239">
    <property type="term" value="F:dipeptidyl-peptidase activity"/>
    <property type="evidence" value="ECO:0007669"/>
    <property type="project" value="TreeGrafter"/>
</dbReference>
<keyword evidence="7" id="KW-0121">Carboxypeptidase</keyword>
<dbReference type="Pfam" id="PF05577">
    <property type="entry name" value="Peptidase_S28"/>
    <property type="match status" value="1"/>
</dbReference>
<dbReference type="GeneID" id="63714605"/>
<dbReference type="EMBL" id="LAYC01000001">
    <property type="protein sequence ID" value="KYK60824.1"/>
    <property type="molecule type" value="Genomic_DNA"/>
</dbReference>
<gene>
    <name evidence="7" type="ORF">DCS_01962</name>
</gene>
<evidence type="ECO:0000256" key="1">
    <source>
        <dbReference type="ARBA" id="ARBA00011079"/>
    </source>
</evidence>
<comment type="similarity">
    <text evidence="1">Belongs to the peptidase S28 family.</text>
</comment>
<name>A0A151GUM8_DRECN</name>
<organism evidence="7 8">
    <name type="scientific">Drechmeria coniospora</name>
    <name type="common">Nematophagous fungus</name>
    <name type="synonym">Meria coniospora</name>
    <dbReference type="NCBI Taxonomy" id="98403"/>
    <lineage>
        <taxon>Eukaryota</taxon>
        <taxon>Fungi</taxon>
        <taxon>Dikarya</taxon>
        <taxon>Ascomycota</taxon>
        <taxon>Pezizomycotina</taxon>
        <taxon>Sordariomycetes</taxon>
        <taxon>Hypocreomycetidae</taxon>
        <taxon>Hypocreales</taxon>
        <taxon>Ophiocordycipitaceae</taxon>
        <taxon>Drechmeria</taxon>
    </lineage>
</organism>
<keyword evidence="4" id="KW-0378">Hydrolase</keyword>
<dbReference type="InParanoid" id="A0A151GUM8"/>
<dbReference type="GO" id="GO:0004180">
    <property type="term" value="F:carboxypeptidase activity"/>
    <property type="evidence" value="ECO:0007669"/>
    <property type="project" value="UniProtKB-KW"/>
</dbReference>
<dbReference type="GO" id="GO:0070008">
    <property type="term" value="F:serine-type exopeptidase activity"/>
    <property type="evidence" value="ECO:0007669"/>
    <property type="project" value="InterPro"/>
</dbReference>
<evidence type="ECO:0000313" key="8">
    <source>
        <dbReference type="Proteomes" id="UP000076580"/>
    </source>
</evidence>
<dbReference type="AlphaFoldDB" id="A0A151GUM8"/>
<keyword evidence="2" id="KW-0645">Protease</keyword>
<dbReference type="GO" id="GO:0006508">
    <property type="term" value="P:proteolysis"/>
    <property type="evidence" value="ECO:0007669"/>
    <property type="project" value="UniProtKB-KW"/>
</dbReference>
<accession>A0A151GUM8</accession>
<keyword evidence="8" id="KW-1185">Reference proteome</keyword>
<dbReference type="Gene3D" id="3.40.50.1820">
    <property type="entry name" value="alpha/beta hydrolase"/>
    <property type="match status" value="2"/>
</dbReference>
<dbReference type="PANTHER" id="PTHR11010:SF117">
    <property type="entry name" value="SERINE PROTEASE 16"/>
    <property type="match status" value="1"/>
</dbReference>
<evidence type="ECO:0000256" key="4">
    <source>
        <dbReference type="ARBA" id="ARBA00022801"/>
    </source>
</evidence>
<evidence type="ECO:0000256" key="5">
    <source>
        <dbReference type="ARBA" id="ARBA00023180"/>
    </source>
</evidence>
<evidence type="ECO:0000313" key="7">
    <source>
        <dbReference type="EMBL" id="KYK60824.1"/>
    </source>
</evidence>
<evidence type="ECO:0000256" key="6">
    <source>
        <dbReference type="SAM" id="SignalP"/>
    </source>
</evidence>
<evidence type="ECO:0000256" key="2">
    <source>
        <dbReference type="ARBA" id="ARBA00022670"/>
    </source>
</evidence>
<keyword evidence="5" id="KW-0325">Glycoprotein</keyword>
<evidence type="ECO:0000256" key="3">
    <source>
        <dbReference type="ARBA" id="ARBA00022729"/>
    </source>
</evidence>
<dbReference type="Proteomes" id="UP000076580">
    <property type="component" value="Chromosome 01"/>
</dbReference>
<feature type="chain" id="PRO_5007580924" evidence="6">
    <location>
        <begin position="20"/>
        <end position="560"/>
    </location>
</feature>
<keyword evidence="3 6" id="KW-0732">Signal</keyword>
<dbReference type="PANTHER" id="PTHR11010">
    <property type="entry name" value="PROTEASE S28 PRO-X CARBOXYPEPTIDASE-RELATED"/>
    <property type="match status" value="1"/>
</dbReference>
<dbReference type="SUPFAM" id="SSF53474">
    <property type="entry name" value="alpha/beta-Hydrolases"/>
    <property type="match status" value="1"/>
</dbReference>
<feature type="signal peptide" evidence="6">
    <location>
        <begin position="1"/>
        <end position="19"/>
    </location>
</feature>
<sequence length="560" mass="62596">MHMRGLATLVAALVVTVAGGDVFAIRRRATSASAAAEALKVEPHDASFAPKVDRYPTIKAYNLSVPIDHFQHDSRYEPHADGYFDLRYWLDTSNYKEGGPIIVLHGGEITGQRSLSVLDHGIVSMLTKATDSVGLVLEHRYYGTSFPTPNVTVENLRFLSTEQGLADIAYFATHVDLPGLENYNLTAPDTPWIIYGGSYGGALAAFARKVYPDVIWGAISSSGVLAAVDDFWQFYEAARHFAPGDCSPTQQKLVQVIDAMLFSKDGRDSDAIKQLFGLDELLDDEFAQFLSYEIGQLARVNWDPDRSSTTFADYCTTITSDTLLFQNTTYLLPEVERAITLAGYHREVEVLSTRMLNWIGHVREEVSKAHGNTSLREAASARFYEGRTDLSADWYQIWTYQTCTEWGFFMTGEGTPEDQLPMVSRAYTYDYSSILCRKLFNITSPPNVQAINKFGGFNFSFPRVALIDGAQDPWRAASPHALGLPGRVSNSSEPFILIDPAVHHWDKNGLKADKAKLGLPPNHVVEVQAMEVDILKAWLEEFDTTRRKKHKDRNLHLTWS</sequence>
<reference evidence="7 8" key="1">
    <citation type="journal article" date="2016" name="Sci. Rep.">
        <title>Insights into Adaptations to a Near-Obligate Nematode Endoparasitic Lifestyle from the Finished Genome of Drechmeria coniospora.</title>
        <authorList>
            <person name="Zhang L."/>
            <person name="Zhou Z."/>
            <person name="Guo Q."/>
            <person name="Fokkens L."/>
            <person name="Miskei M."/>
            <person name="Pocsi I."/>
            <person name="Zhang W."/>
            <person name="Chen M."/>
            <person name="Wang L."/>
            <person name="Sun Y."/>
            <person name="Donzelli B.G."/>
            <person name="Gibson D.M."/>
            <person name="Nelson D.R."/>
            <person name="Luo J.G."/>
            <person name="Rep M."/>
            <person name="Liu H."/>
            <person name="Yang S."/>
            <person name="Wang J."/>
            <person name="Krasnoff S.B."/>
            <person name="Xu Y."/>
            <person name="Molnar I."/>
            <person name="Lin M."/>
        </authorList>
    </citation>
    <scope>NUCLEOTIDE SEQUENCE [LARGE SCALE GENOMIC DNA]</scope>
    <source>
        <strain evidence="7 8">ARSEF 6962</strain>
    </source>
</reference>
<protein>
    <submittedName>
        <fullName evidence="7">Extracelular serine carboxypeptidase</fullName>
    </submittedName>
</protein>
<dbReference type="RefSeq" id="XP_040660176.1">
    <property type="nucleotide sequence ID" value="XM_040799293.1"/>
</dbReference>
<dbReference type="OrthoDB" id="1735038at2759"/>
<dbReference type="InterPro" id="IPR029058">
    <property type="entry name" value="AB_hydrolase_fold"/>
</dbReference>
<proteinExistence type="inferred from homology"/>